<gene>
    <name evidence="1" type="ORF">ACFPU1_09375</name>
</gene>
<dbReference type="RefSeq" id="WP_385940361.1">
    <property type="nucleotide sequence ID" value="NZ_JBHSOZ010000003.1"/>
</dbReference>
<proteinExistence type="predicted"/>
<keyword evidence="2" id="KW-1185">Reference proteome</keyword>
<protein>
    <submittedName>
        <fullName evidence="1">TAXI family TRAP transporter solute-binding subunit</fullName>
    </submittedName>
</protein>
<name>A0ABW0YR09_9BACI</name>
<evidence type="ECO:0000313" key="1">
    <source>
        <dbReference type="EMBL" id="MFC5712993.1"/>
    </source>
</evidence>
<dbReference type="EMBL" id="JBHSOZ010000003">
    <property type="protein sequence ID" value="MFC5712993.1"/>
    <property type="molecule type" value="Genomic_DNA"/>
</dbReference>
<sequence>MKRYGLIAGAAGMLMITGCGGESAGGNSDSDLMHSHISGPTASGWYPLSTLMTDIWMDDIEGANITVVEGGAIGNIRDVNQGTEMLTGMAFASDFADAIEGRGSFEGDPQENIKGLAVLYPTLWNFAVLDSSPYETIEDALENGADIIPGEANDASSQTAERVFEAMGYTTEDIEANGGSVTYNGYGDANNQMRDGGIDMVVQGGSPYVTGLSELDTTNPVRPLPIPEDALQELDEAGYGYNVEMSIPAGSYSNLEEDVPTVSTMAMVVVNEDMDEETVYELTKSLWENLERFQDEQPNRGDYFDPELGYHGLVDPDENMHPGAKRYYEEIGVVE</sequence>
<dbReference type="Proteomes" id="UP001596142">
    <property type="component" value="Unassembled WGS sequence"/>
</dbReference>
<dbReference type="PANTHER" id="PTHR42941">
    <property type="entry name" value="SLL1037 PROTEIN"/>
    <property type="match status" value="1"/>
</dbReference>
<dbReference type="Gene3D" id="3.40.190.10">
    <property type="entry name" value="Periplasmic binding protein-like II"/>
    <property type="match status" value="2"/>
</dbReference>
<reference evidence="2" key="1">
    <citation type="journal article" date="2019" name="Int. J. Syst. Evol. Microbiol.">
        <title>The Global Catalogue of Microorganisms (GCM) 10K type strain sequencing project: providing services to taxonomists for standard genome sequencing and annotation.</title>
        <authorList>
            <consortium name="The Broad Institute Genomics Platform"/>
            <consortium name="The Broad Institute Genome Sequencing Center for Infectious Disease"/>
            <person name="Wu L."/>
            <person name="Ma J."/>
        </authorList>
    </citation>
    <scope>NUCLEOTIDE SEQUENCE [LARGE SCALE GENOMIC DNA]</scope>
    <source>
        <strain evidence="2">CECT 7184</strain>
    </source>
</reference>
<dbReference type="PROSITE" id="PS51257">
    <property type="entry name" value="PROKAR_LIPOPROTEIN"/>
    <property type="match status" value="1"/>
</dbReference>
<evidence type="ECO:0000313" key="2">
    <source>
        <dbReference type="Proteomes" id="UP001596142"/>
    </source>
</evidence>
<dbReference type="CDD" id="cd13520">
    <property type="entry name" value="PBP2_TAXI_TRAP"/>
    <property type="match status" value="1"/>
</dbReference>
<dbReference type="NCBIfam" id="TIGR02122">
    <property type="entry name" value="TRAP_TAXI"/>
    <property type="match status" value="1"/>
</dbReference>
<dbReference type="SUPFAM" id="SSF53850">
    <property type="entry name" value="Periplasmic binding protein-like II"/>
    <property type="match status" value="1"/>
</dbReference>
<organism evidence="1 2">
    <name type="scientific">Thalassorhabdus alkalitolerans</name>
    <dbReference type="NCBI Taxonomy" id="2282697"/>
    <lineage>
        <taxon>Bacteria</taxon>
        <taxon>Bacillati</taxon>
        <taxon>Bacillota</taxon>
        <taxon>Bacilli</taxon>
        <taxon>Bacillales</taxon>
        <taxon>Bacillaceae</taxon>
        <taxon>Thalassorhabdus</taxon>
    </lineage>
</organism>
<dbReference type="PANTHER" id="PTHR42941:SF1">
    <property type="entry name" value="SLL1037 PROTEIN"/>
    <property type="match status" value="1"/>
</dbReference>
<dbReference type="Pfam" id="PF16868">
    <property type="entry name" value="NMT1_3"/>
    <property type="match status" value="1"/>
</dbReference>
<comment type="caution">
    <text evidence="1">The sequence shown here is derived from an EMBL/GenBank/DDBJ whole genome shotgun (WGS) entry which is preliminary data.</text>
</comment>
<accession>A0ABW0YR09</accession>
<dbReference type="InterPro" id="IPR011852">
    <property type="entry name" value="TRAP_TAXI"/>
</dbReference>